<feature type="chain" id="PRO_5025067029" evidence="2">
    <location>
        <begin position="23"/>
        <end position="203"/>
    </location>
</feature>
<evidence type="ECO:0000256" key="1">
    <source>
        <dbReference type="SAM" id="MobiDB-lite"/>
    </source>
</evidence>
<sequence length="203" mass="20837">MKWSALVPLSVSALAVLPSTGAWEFTWRDASNTTHVESGHGPSKCITVDHKKGMVFAIDAEGEKNINMLLYGTDDCSGKAVGQATERFSKASSVDIHGFQVESLSAGSNATTTAANATVTSTRHTQSSSTASSESSDVPTTSATTTSDTAATTTSDTAATTTSASETSTSTPNVSLRLSATGSDMAKTVIGMVLGLATVEWLC</sequence>
<evidence type="ECO:0000313" key="3">
    <source>
        <dbReference type="EMBL" id="KAB8214642.1"/>
    </source>
</evidence>
<protein>
    <submittedName>
        <fullName evidence="3">Uncharacterized protein</fullName>
    </submittedName>
</protein>
<feature type="signal peptide" evidence="2">
    <location>
        <begin position="1"/>
        <end position="22"/>
    </location>
</feature>
<name>A0A5N6EAN3_9EURO</name>
<evidence type="ECO:0000313" key="4">
    <source>
        <dbReference type="Proteomes" id="UP000326799"/>
    </source>
</evidence>
<proteinExistence type="predicted"/>
<keyword evidence="4" id="KW-1185">Reference proteome</keyword>
<gene>
    <name evidence="3" type="ORF">BDV33DRAFT_27583</name>
</gene>
<feature type="compositionally biased region" description="Low complexity" evidence="1">
    <location>
        <begin position="115"/>
        <end position="171"/>
    </location>
</feature>
<accession>A0A5N6EAN3</accession>
<feature type="region of interest" description="Disordered" evidence="1">
    <location>
        <begin position="115"/>
        <end position="175"/>
    </location>
</feature>
<organism evidence="3 4">
    <name type="scientific">Aspergillus novoparasiticus</name>
    <dbReference type="NCBI Taxonomy" id="986946"/>
    <lineage>
        <taxon>Eukaryota</taxon>
        <taxon>Fungi</taxon>
        <taxon>Dikarya</taxon>
        <taxon>Ascomycota</taxon>
        <taxon>Pezizomycotina</taxon>
        <taxon>Eurotiomycetes</taxon>
        <taxon>Eurotiomycetidae</taxon>
        <taxon>Eurotiales</taxon>
        <taxon>Aspergillaceae</taxon>
        <taxon>Aspergillus</taxon>
        <taxon>Aspergillus subgen. Circumdati</taxon>
    </lineage>
</organism>
<dbReference type="AlphaFoldDB" id="A0A5N6EAN3"/>
<evidence type="ECO:0000256" key="2">
    <source>
        <dbReference type="SAM" id="SignalP"/>
    </source>
</evidence>
<reference evidence="3 4" key="1">
    <citation type="submission" date="2019-04" db="EMBL/GenBank/DDBJ databases">
        <title>Fungal friends and foes A comparative genomics study of 23 Aspergillus species from section Flavi.</title>
        <authorList>
            <consortium name="DOE Joint Genome Institute"/>
            <person name="Kjaerbolling I."/>
            <person name="Vesth T.C."/>
            <person name="Frisvad J.C."/>
            <person name="Nybo J.L."/>
            <person name="Theobald S."/>
            <person name="Kildgaard S."/>
            <person name="Petersen T.I."/>
            <person name="Kuo A."/>
            <person name="Sato A."/>
            <person name="Lyhne E.K."/>
            <person name="Kogle M.E."/>
            <person name="Wiebenga A."/>
            <person name="Kun R.S."/>
            <person name="Lubbers R.J."/>
            <person name="Makela M.R."/>
            <person name="Barry K."/>
            <person name="Chovatia M."/>
            <person name="Clum A."/>
            <person name="Daum C."/>
            <person name="Haridas S."/>
            <person name="He G."/>
            <person name="LaButti K."/>
            <person name="Lipzen A."/>
            <person name="Mondo S."/>
            <person name="Pangilinan J."/>
            <person name="Riley R."/>
            <person name="Salamov A."/>
            <person name="Simmons B.A."/>
            <person name="Magnuson J.K."/>
            <person name="Henrissat B."/>
            <person name="Mortensen U.H."/>
            <person name="Larsen T.O."/>
            <person name="De vries R.P."/>
            <person name="Grigoriev I.V."/>
            <person name="Machida M."/>
            <person name="Baker S.E."/>
            <person name="Andersen M.R."/>
        </authorList>
    </citation>
    <scope>NUCLEOTIDE SEQUENCE [LARGE SCALE GENOMIC DNA]</scope>
    <source>
        <strain evidence="3 4">CBS 126849</strain>
    </source>
</reference>
<keyword evidence="2" id="KW-0732">Signal</keyword>
<dbReference type="Proteomes" id="UP000326799">
    <property type="component" value="Unassembled WGS sequence"/>
</dbReference>
<dbReference type="EMBL" id="ML733527">
    <property type="protein sequence ID" value="KAB8214642.1"/>
    <property type="molecule type" value="Genomic_DNA"/>
</dbReference>